<evidence type="ECO:0000313" key="2">
    <source>
        <dbReference type="EMBL" id="VIO93241.1"/>
    </source>
</evidence>
<dbReference type="CTD" id="66058810"/>
<proteinExistence type="predicted"/>
<protein>
    <submittedName>
        <fullName evidence="2 4">Uncharacterized protein</fullName>
    </submittedName>
</protein>
<gene>
    <name evidence="2 4" type="primary">Bm17480</name>
    <name evidence="2" type="ORF">BM_BM17480</name>
</gene>
<dbReference type="KEGG" id="bmy:BM_BM17480"/>
<dbReference type="EMBL" id="CAAKNF010000193">
    <property type="protein sequence ID" value="VIO93241.1"/>
    <property type="molecule type" value="Genomic_DNA"/>
</dbReference>
<evidence type="ECO:0000256" key="1">
    <source>
        <dbReference type="SAM" id="MobiDB-lite"/>
    </source>
</evidence>
<feature type="region of interest" description="Disordered" evidence="1">
    <location>
        <begin position="15"/>
        <end position="51"/>
    </location>
</feature>
<reference evidence="4" key="3">
    <citation type="submission" date="2019-12" db="UniProtKB">
        <authorList>
            <consortium name="WormBaseParasite"/>
        </authorList>
    </citation>
    <scope>IDENTIFICATION</scope>
</reference>
<dbReference type="GeneID" id="66058810"/>
<organism evidence="2">
    <name type="scientific">Brugia malayi</name>
    <name type="common">Filarial nematode worm</name>
    <dbReference type="NCBI Taxonomy" id="6279"/>
    <lineage>
        <taxon>Eukaryota</taxon>
        <taxon>Metazoa</taxon>
        <taxon>Ecdysozoa</taxon>
        <taxon>Nematoda</taxon>
        <taxon>Chromadorea</taxon>
        <taxon>Rhabditida</taxon>
        <taxon>Spirurina</taxon>
        <taxon>Spiruromorpha</taxon>
        <taxon>Filarioidea</taxon>
        <taxon>Onchocercidae</taxon>
        <taxon>Brugia</taxon>
    </lineage>
</organism>
<name>A0A4E9FA53_BRUMA</name>
<dbReference type="Proteomes" id="UP000006672">
    <property type="component" value="Unassembled WGS sequence"/>
</dbReference>
<dbReference type="WBParaSite" id="Bm17480.1">
    <property type="protein sequence ID" value="Bm17480.1"/>
    <property type="gene ID" value="WBGene00268623"/>
</dbReference>
<accession>A0A4E9FA53</accession>
<sequence length="73" mass="8948">MAMIIRLFRPMMDAKVHEKDERRTSKNGRKEEEEERKKEERGRKNDSLKEIEKDVKYKRKKALEVFSYFNSLL</sequence>
<reference evidence="3" key="1">
    <citation type="journal article" date="2007" name="Science">
        <title>Draft genome of the filarial nematode parasite Brugia malayi.</title>
        <authorList>
            <person name="Ghedin E."/>
            <person name="Wang S."/>
            <person name="Spiro D."/>
            <person name="Caler E."/>
            <person name="Zhao Q."/>
            <person name="Crabtree J."/>
            <person name="Allen J.E."/>
            <person name="Delcher A.L."/>
            <person name="Guiliano D.B."/>
            <person name="Miranda-Saavedra D."/>
            <person name="Angiuoli S.V."/>
            <person name="Creasy T."/>
            <person name="Amedeo P."/>
            <person name="Haas B."/>
            <person name="El-Sayed N.M."/>
            <person name="Wortman J.R."/>
            <person name="Feldblyum T."/>
            <person name="Tallon L."/>
            <person name="Schatz M."/>
            <person name="Shumway M."/>
            <person name="Koo H."/>
            <person name="Salzberg S.L."/>
            <person name="Schobel S."/>
            <person name="Pertea M."/>
            <person name="Pop M."/>
            <person name="White O."/>
            <person name="Barton G.J."/>
            <person name="Carlow C.K."/>
            <person name="Crawford M.J."/>
            <person name="Daub J."/>
            <person name="Dimmic M.W."/>
            <person name="Estes C.F."/>
            <person name="Foster J.M."/>
            <person name="Ganatra M."/>
            <person name="Gregory W.F."/>
            <person name="Johnson N.M."/>
            <person name="Jin J."/>
            <person name="Komuniecki R."/>
            <person name="Korf I."/>
            <person name="Kumar S."/>
            <person name="Laney S."/>
            <person name="Li B.W."/>
            <person name="Li W."/>
            <person name="Lindblom T.H."/>
            <person name="Lustigman S."/>
            <person name="Ma D."/>
            <person name="Maina C.V."/>
            <person name="Martin D.M."/>
            <person name="McCarter J.P."/>
            <person name="McReynolds L."/>
            <person name="Mitreva M."/>
            <person name="Nutman T.B."/>
            <person name="Parkinson J."/>
            <person name="Peregrin-Alvarez J.M."/>
            <person name="Poole C."/>
            <person name="Ren Q."/>
            <person name="Saunders L."/>
            <person name="Sluder A.E."/>
            <person name="Smith K."/>
            <person name="Stanke M."/>
            <person name="Unnasch T.R."/>
            <person name="Ware J."/>
            <person name="Wei A.D."/>
            <person name="Weil G."/>
            <person name="Williams D.J."/>
            <person name="Zhang Y."/>
            <person name="Williams S.A."/>
            <person name="Fraser-Liggett C."/>
            <person name="Slatko B."/>
            <person name="Blaxter M.L."/>
            <person name="Scott A.L."/>
        </authorList>
    </citation>
    <scope>NUCLEOTIDE SEQUENCE</scope>
    <source>
        <strain evidence="3">FR3</strain>
    </source>
</reference>
<evidence type="ECO:0000313" key="3">
    <source>
        <dbReference type="Proteomes" id="UP000006672"/>
    </source>
</evidence>
<dbReference type="AlphaFoldDB" id="A0A4E9FA53"/>
<dbReference type="RefSeq" id="XP_042934161.1">
    <property type="nucleotide sequence ID" value="XM_043078227.1"/>
</dbReference>
<evidence type="ECO:0000313" key="4">
    <source>
        <dbReference type="WBParaSite" id="Bm17480.1"/>
    </source>
</evidence>
<accession>A0A5S6PDJ3</accession>
<reference evidence="2" key="2">
    <citation type="submission" date="2019-04" db="EMBL/GenBank/DDBJ databases">
        <authorList>
            <person name="Howe K."/>
            <person name="Paulini M."/>
            <person name="Williams G."/>
        </authorList>
    </citation>
    <scope>NUCLEOTIDE SEQUENCE [LARGE SCALE GENOMIC DNA]</scope>
    <source>
        <strain evidence="2">FR3</strain>
    </source>
</reference>
<keyword evidence="3" id="KW-1185">Reference proteome</keyword>